<dbReference type="GO" id="GO:0003677">
    <property type="term" value="F:DNA binding"/>
    <property type="evidence" value="ECO:0007669"/>
    <property type="project" value="UniProtKB-KW"/>
</dbReference>
<accession>A0A511D2B0</accession>
<dbReference type="GO" id="GO:0009307">
    <property type="term" value="P:DNA restriction-modification system"/>
    <property type="evidence" value="ECO:0007669"/>
    <property type="project" value="UniProtKB-KW"/>
</dbReference>
<dbReference type="CDD" id="cd17256">
    <property type="entry name" value="RMtype1_S_EcoJA65PI-TRD1-CR1_like"/>
    <property type="match status" value="1"/>
</dbReference>
<organism evidence="4 5">
    <name type="scientific">Pseudonocardia asaccharolytica DSM 44247 = NBRC 16224</name>
    <dbReference type="NCBI Taxonomy" id="1123024"/>
    <lineage>
        <taxon>Bacteria</taxon>
        <taxon>Bacillati</taxon>
        <taxon>Actinomycetota</taxon>
        <taxon>Actinomycetes</taxon>
        <taxon>Pseudonocardiales</taxon>
        <taxon>Pseudonocardiaceae</taxon>
        <taxon>Pseudonocardia</taxon>
    </lineage>
</organism>
<dbReference type="Proteomes" id="UP000321328">
    <property type="component" value="Unassembled WGS sequence"/>
</dbReference>
<dbReference type="Gene3D" id="3.90.220.20">
    <property type="entry name" value="DNA methylase specificity domains"/>
    <property type="match status" value="2"/>
</dbReference>
<dbReference type="AlphaFoldDB" id="A0A511D2B0"/>
<dbReference type="InterPro" id="IPR044946">
    <property type="entry name" value="Restrct_endonuc_typeI_TRD_sf"/>
</dbReference>
<evidence type="ECO:0000256" key="3">
    <source>
        <dbReference type="SAM" id="MobiDB-lite"/>
    </source>
</evidence>
<keyword evidence="5" id="KW-1185">Reference proteome</keyword>
<dbReference type="EMBL" id="BJVI01000028">
    <property type="protein sequence ID" value="GEL18921.1"/>
    <property type="molecule type" value="Genomic_DNA"/>
</dbReference>
<evidence type="ECO:0000256" key="2">
    <source>
        <dbReference type="ARBA" id="ARBA00023125"/>
    </source>
</evidence>
<keyword evidence="1" id="KW-0680">Restriction system</keyword>
<dbReference type="InterPro" id="IPR052021">
    <property type="entry name" value="Type-I_RS_S_subunit"/>
</dbReference>
<evidence type="ECO:0000256" key="1">
    <source>
        <dbReference type="ARBA" id="ARBA00022747"/>
    </source>
</evidence>
<gene>
    <name evidence="4" type="ORF">PA7_27580</name>
</gene>
<name>A0A511D2B0_9PSEU</name>
<dbReference type="STRING" id="1123024.GCA_000423625_03494"/>
<reference evidence="4 5" key="1">
    <citation type="submission" date="2019-07" db="EMBL/GenBank/DDBJ databases">
        <title>Whole genome shotgun sequence of Pseudonocardia asaccharolytica NBRC 16224.</title>
        <authorList>
            <person name="Hosoyama A."/>
            <person name="Uohara A."/>
            <person name="Ohji S."/>
            <person name="Ichikawa N."/>
        </authorList>
    </citation>
    <scope>NUCLEOTIDE SEQUENCE [LARGE SCALE GENOMIC DNA]</scope>
    <source>
        <strain evidence="4 5">NBRC 16224</strain>
    </source>
</reference>
<dbReference type="SUPFAM" id="SSF116734">
    <property type="entry name" value="DNA methylase specificity domain"/>
    <property type="match status" value="2"/>
</dbReference>
<protein>
    <submittedName>
        <fullName evidence="4">Restriction modification system DNA specificity domain-containing protein</fullName>
    </submittedName>
</protein>
<feature type="region of interest" description="Disordered" evidence="3">
    <location>
        <begin position="1"/>
        <end position="20"/>
    </location>
</feature>
<sequence>MTRSSISLTSAVESSGPRAGRETDLPVYSVTKHQGFVPSLEYFKKQVFSRDLSDYRVVEPGEFAYATIHLDEGAIGIAKERCLISPMYTVFKVTDKRILAPYLLQYLKSPRAMAEYPRLGKGSVHRRRSISLASLGSMRIPVRPLNQQIQVVNSLDKVVSLRDMRQTALALLDDLKQSIFLSLFGDPQTNPHDWPTVRLSSATDPDDRINYGVVQPGEHCPDGTPMVRVGNLVSGRVDRSNLKRIDPTVDAKHARSRLRGTEILVGCVGSIGSIAIASESDKGSNIARAIARVPVSSPHRRTYLAEHLRSRSTQKYFTNEVRVVAQPTLNIKQLSEAVVMDPPDSLQREFHRQALAIDKLRQQHSLHLEELNALFASLQNRAFRGDPPDGATAQMPSILSYV</sequence>
<proteinExistence type="predicted"/>
<dbReference type="PANTHER" id="PTHR30408:SF12">
    <property type="entry name" value="TYPE I RESTRICTION ENZYME MJAVIII SPECIFICITY SUBUNIT"/>
    <property type="match status" value="1"/>
</dbReference>
<comment type="caution">
    <text evidence="4">The sequence shown here is derived from an EMBL/GenBank/DDBJ whole genome shotgun (WGS) entry which is preliminary data.</text>
</comment>
<evidence type="ECO:0000313" key="5">
    <source>
        <dbReference type="Proteomes" id="UP000321328"/>
    </source>
</evidence>
<dbReference type="PANTHER" id="PTHR30408">
    <property type="entry name" value="TYPE-1 RESTRICTION ENZYME ECOKI SPECIFICITY PROTEIN"/>
    <property type="match status" value="1"/>
</dbReference>
<keyword evidence="2" id="KW-0238">DNA-binding</keyword>
<feature type="compositionally biased region" description="Polar residues" evidence="3">
    <location>
        <begin position="1"/>
        <end position="13"/>
    </location>
</feature>
<evidence type="ECO:0000313" key="4">
    <source>
        <dbReference type="EMBL" id="GEL18921.1"/>
    </source>
</evidence>